<reference evidence="5" key="1">
    <citation type="journal article" date="2015" name="MBio">
        <title>Genome-Resolved Metagenomic Analysis Reveals Roles for Candidate Phyla and Other Microbial Community Members in Biogeochemical Transformations in Oil Reservoirs.</title>
        <authorList>
            <person name="Hu P."/>
            <person name="Tom L."/>
            <person name="Singh A."/>
            <person name="Thomas B.C."/>
            <person name="Baker B.J."/>
            <person name="Piceno Y.M."/>
            <person name="Andersen G.L."/>
            <person name="Banfield J.F."/>
        </authorList>
    </citation>
    <scope>NUCLEOTIDE SEQUENCE [LARGE SCALE GENOMIC DNA]</scope>
</reference>
<dbReference type="Gene3D" id="3.40.50.10580">
    <property type="entry name" value="ATPase, V1 complex, subunit F"/>
    <property type="match status" value="1"/>
</dbReference>
<sequence length="107" mass="11828">MNKAKIGAIGENDVMLIFKAIGVDVFPVEKVDQASEILNKLVKSGYGIIFITESLAKNLDEQIKKYLSLPLPSIVVLPGLKERNDYAIELLRKSIIKAVGVDVMKEK</sequence>
<protein>
    <submittedName>
        <fullName evidence="4">V-type ATP synthase subunit F</fullName>
    </submittedName>
</protein>
<dbReference type="EMBL" id="LGGX01000005">
    <property type="protein sequence ID" value="KUK87418.1"/>
    <property type="molecule type" value="Genomic_DNA"/>
</dbReference>
<evidence type="ECO:0000313" key="5">
    <source>
        <dbReference type="Proteomes" id="UP000053467"/>
    </source>
</evidence>
<evidence type="ECO:0000256" key="3">
    <source>
        <dbReference type="ARBA" id="ARBA00023065"/>
    </source>
</evidence>
<dbReference type="GO" id="GO:0046961">
    <property type="term" value="F:proton-transporting ATPase activity, rotational mechanism"/>
    <property type="evidence" value="ECO:0007669"/>
    <property type="project" value="InterPro"/>
</dbReference>
<name>A0A101I383_UNCT6</name>
<dbReference type="Proteomes" id="UP000053467">
    <property type="component" value="Unassembled WGS sequence"/>
</dbReference>
<evidence type="ECO:0000313" key="4">
    <source>
        <dbReference type="EMBL" id="KUK87418.1"/>
    </source>
</evidence>
<organism evidence="4 5">
    <name type="scientific">candidate division TA06 bacterium 34_109</name>
    <dbReference type="NCBI Taxonomy" id="1635277"/>
    <lineage>
        <taxon>Bacteria</taxon>
        <taxon>Bacteria division TA06</taxon>
    </lineage>
</organism>
<keyword evidence="3" id="KW-0406">Ion transport</keyword>
<dbReference type="InterPro" id="IPR036906">
    <property type="entry name" value="ATPase_V1_fsu_sf"/>
</dbReference>
<evidence type="ECO:0000256" key="1">
    <source>
        <dbReference type="ARBA" id="ARBA00010148"/>
    </source>
</evidence>
<dbReference type="Pfam" id="PF01990">
    <property type="entry name" value="ATP-synt_F"/>
    <property type="match status" value="1"/>
</dbReference>
<gene>
    <name evidence="4" type="ORF">XE03_0816</name>
</gene>
<proteinExistence type="inferred from homology"/>
<evidence type="ECO:0000256" key="2">
    <source>
        <dbReference type="ARBA" id="ARBA00022448"/>
    </source>
</evidence>
<accession>A0A101I383</accession>
<dbReference type="InterPro" id="IPR008218">
    <property type="entry name" value="ATPase_V1-cplx_f_g_su"/>
</dbReference>
<dbReference type="SUPFAM" id="SSF159468">
    <property type="entry name" value="AtpF-like"/>
    <property type="match status" value="1"/>
</dbReference>
<keyword evidence="2" id="KW-0813">Transport</keyword>
<dbReference type="AlphaFoldDB" id="A0A101I383"/>
<comment type="similarity">
    <text evidence="1">Belongs to the V-ATPase F subunit family.</text>
</comment>
<comment type="caution">
    <text evidence="4">The sequence shown here is derived from an EMBL/GenBank/DDBJ whole genome shotgun (WGS) entry which is preliminary data.</text>
</comment>